<dbReference type="PROSITE" id="PS50943">
    <property type="entry name" value="HTH_CROC1"/>
    <property type="match status" value="1"/>
</dbReference>
<dbReference type="RefSeq" id="WP_132309776.1">
    <property type="nucleotide sequence ID" value="NZ_SMAR01000007.1"/>
</dbReference>
<protein>
    <recommendedName>
        <fullName evidence="1">HTH cro/C1-type domain-containing protein</fullName>
    </recommendedName>
</protein>
<dbReference type="OrthoDB" id="8902678at2"/>
<dbReference type="SUPFAM" id="SSF47413">
    <property type="entry name" value="lambda repressor-like DNA-binding domains"/>
    <property type="match status" value="1"/>
</dbReference>
<dbReference type="GO" id="GO:0003677">
    <property type="term" value="F:DNA binding"/>
    <property type="evidence" value="ECO:0007669"/>
    <property type="project" value="InterPro"/>
</dbReference>
<evidence type="ECO:0000313" key="2">
    <source>
        <dbReference type="EMBL" id="TCT41077.1"/>
    </source>
</evidence>
<organism evidence="2 3">
    <name type="scientific">Martelella mediterranea</name>
    <dbReference type="NCBI Taxonomy" id="293089"/>
    <lineage>
        <taxon>Bacteria</taxon>
        <taxon>Pseudomonadati</taxon>
        <taxon>Pseudomonadota</taxon>
        <taxon>Alphaproteobacteria</taxon>
        <taxon>Hyphomicrobiales</taxon>
        <taxon>Aurantimonadaceae</taxon>
        <taxon>Martelella</taxon>
    </lineage>
</organism>
<dbReference type="Gene3D" id="1.10.260.40">
    <property type="entry name" value="lambda repressor-like DNA-binding domains"/>
    <property type="match status" value="1"/>
</dbReference>
<name>A0A4R3NUN5_9HYPH</name>
<keyword evidence="3" id="KW-1185">Reference proteome</keyword>
<dbReference type="InterPro" id="IPR010982">
    <property type="entry name" value="Lambda_DNA-bd_dom_sf"/>
</dbReference>
<comment type="caution">
    <text evidence="2">The sequence shown here is derived from an EMBL/GenBank/DDBJ whole genome shotgun (WGS) entry which is preliminary data.</text>
</comment>
<reference evidence="2 3" key="1">
    <citation type="submission" date="2019-03" db="EMBL/GenBank/DDBJ databases">
        <title>Freshwater and sediment microbial communities from various areas in North America, analyzing microbe dynamics in response to fracking.</title>
        <authorList>
            <person name="Lamendella R."/>
        </authorList>
    </citation>
    <scope>NUCLEOTIDE SEQUENCE [LARGE SCALE GENOMIC DNA]</scope>
    <source>
        <strain evidence="2 3">175.2</strain>
    </source>
</reference>
<dbReference type="CDD" id="cd00093">
    <property type="entry name" value="HTH_XRE"/>
    <property type="match status" value="1"/>
</dbReference>
<feature type="domain" description="HTH cro/C1-type" evidence="1">
    <location>
        <begin position="19"/>
        <end position="63"/>
    </location>
</feature>
<gene>
    <name evidence="2" type="ORF">EDC90_100753</name>
</gene>
<proteinExistence type="predicted"/>
<evidence type="ECO:0000259" key="1">
    <source>
        <dbReference type="PROSITE" id="PS50943"/>
    </source>
</evidence>
<dbReference type="Proteomes" id="UP000295097">
    <property type="component" value="Unassembled WGS sequence"/>
</dbReference>
<sequence>MKNQIFSDNLRSACETFPSIAAICRDIGINRQQFNRYLAGETRPSPYNLGRIARYFGLRARDFDLPQGRFHERLKTPPDSGDAMSLLRDGFPGSLRDLRQYAGYYQLFHKSLSWPGKIVRSCARIEERSGQVTVKSIERIYDSALEIRQLSKYSGLAAYWRNRLFIVERGGGEHSFLCQTTLMPFGEHQRIYLRGVTTGVSWREENLPYSTRTIWRAVGPNPDKRKLIEDCSLLSEKSPKLPLPVRRYLNDEGDDNTMVTAR</sequence>
<accession>A0A4R3NUN5</accession>
<evidence type="ECO:0000313" key="3">
    <source>
        <dbReference type="Proteomes" id="UP000295097"/>
    </source>
</evidence>
<dbReference type="EMBL" id="SMAR01000007">
    <property type="protein sequence ID" value="TCT41077.1"/>
    <property type="molecule type" value="Genomic_DNA"/>
</dbReference>
<dbReference type="AlphaFoldDB" id="A0A4R3NUN5"/>
<dbReference type="InterPro" id="IPR001387">
    <property type="entry name" value="Cro/C1-type_HTH"/>
</dbReference>